<dbReference type="CDD" id="cd18186">
    <property type="entry name" value="BTB_POZ_ZBTB_KLHL-like"/>
    <property type="match status" value="1"/>
</dbReference>
<dbReference type="InterPro" id="IPR011705">
    <property type="entry name" value="BACK"/>
</dbReference>
<dbReference type="Pfam" id="PF07707">
    <property type="entry name" value="BACK"/>
    <property type="match status" value="1"/>
</dbReference>
<organism evidence="6">
    <name type="scientific">Aegilops tauschii</name>
    <name type="common">Tausch's goatgrass</name>
    <name type="synonym">Aegilops squarrosa</name>
    <dbReference type="NCBI Taxonomy" id="37682"/>
    <lineage>
        <taxon>Eukaryota</taxon>
        <taxon>Viridiplantae</taxon>
        <taxon>Streptophyta</taxon>
        <taxon>Embryophyta</taxon>
        <taxon>Tracheophyta</taxon>
        <taxon>Spermatophyta</taxon>
        <taxon>Magnoliopsida</taxon>
        <taxon>Liliopsida</taxon>
        <taxon>Poales</taxon>
        <taxon>Poaceae</taxon>
        <taxon>BOP clade</taxon>
        <taxon>Pooideae</taxon>
        <taxon>Triticodae</taxon>
        <taxon>Triticeae</taxon>
        <taxon>Triticinae</taxon>
        <taxon>Aegilops</taxon>
    </lineage>
</organism>
<dbReference type="EnsemblPlants" id="EMT24875">
    <property type="protein sequence ID" value="EMT24875"/>
    <property type="gene ID" value="F775_01136"/>
</dbReference>
<evidence type="ECO:0000256" key="3">
    <source>
        <dbReference type="ARBA" id="ARBA00022786"/>
    </source>
</evidence>
<dbReference type="PANTHER" id="PTHR46336">
    <property type="entry name" value="OS02G0260700 PROTEIN"/>
    <property type="match status" value="1"/>
</dbReference>
<dbReference type="SUPFAM" id="SSF54695">
    <property type="entry name" value="POZ domain"/>
    <property type="match status" value="1"/>
</dbReference>
<feature type="domain" description="BACK" evidence="5">
    <location>
        <begin position="60"/>
        <end position="154"/>
    </location>
</feature>
<accession>M8BIP9</accession>
<evidence type="ECO:0000259" key="4">
    <source>
        <dbReference type="Pfam" id="PF00651"/>
    </source>
</evidence>
<protein>
    <recommendedName>
        <fullName evidence="7">BTB domain-containing protein</fullName>
    </recommendedName>
</protein>
<sequence length="344" mass="38644">MVATPVLRVKTIYVSSVVLAANSPFFLKLFSNGMKESDQRHLTLRIADSDYPCSSSVAAEIRHLTDAAKEFLANKYKVLDKFPHELVDMPLVGIEAIFSSSDLQISSEDAVYTFLLEWVCEQYVETEDRHKIWSSRLLPLLRFNHMSWKKLHEVLTCSDEDDVDNEQTKKLITDVLLHKAYPAHEQGTIEADTTTCCKVPQRAYMRKPLKVVEFDRPRPQLGFEGRGACWDRAQIYTHVLMNDEFGQQTSVWKSWSADSPEGAVPAGAPGEQPQQAEELLLLTDGVVLHKLLDPEAVCVGSVSVGSWWVLQTKERPRPSLRLSTNKLDGVSRISGSDGILVVSE</sequence>
<evidence type="ECO:0000256" key="2">
    <source>
        <dbReference type="ARBA" id="ARBA00004906"/>
    </source>
</evidence>
<dbReference type="GO" id="GO:0010114">
    <property type="term" value="P:response to red light"/>
    <property type="evidence" value="ECO:0007669"/>
    <property type="project" value="TreeGrafter"/>
</dbReference>
<dbReference type="AlphaFoldDB" id="M8BIP9"/>
<keyword evidence="3" id="KW-0833">Ubl conjugation pathway</keyword>
<feature type="domain" description="BTB" evidence="4">
    <location>
        <begin position="10"/>
        <end position="47"/>
    </location>
</feature>
<comment type="function">
    <text evidence="1">May act as a substrate-specific adapter of an E3 ubiquitin-protein ligase complex (CUL3-RBX1-BTB) which mediates the ubiquitination and subsequent proteasomal degradation of target proteins.</text>
</comment>
<evidence type="ECO:0008006" key="7">
    <source>
        <dbReference type="Google" id="ProtNLM"/>
    </source>
</evidence>
<evidence type="ECO:0000313" key="6">
    <source>
        <dbReference type="EnsemblPlants" id="EMT24875"/>
    </source>
</evidence>
<dbReference type="FunFam" id="1.25.40.420:FF:000008">
    <property type="entry name" value="BTB/POZ domain-containing protein POB1"/>
    <property type="match status" value="1"/>
</dbReference>
<dbReference type="GO" id="GO:0005634">
    <property type="term" value="C:nucleus"/>
    <property type="evidence" value="ECO:0007669"/>
    <property type="project" value="TreeGrafter"/>
</dbReference>
<proteinExistence type="predicted"/>
<reference evidence="6" key="1">
    <citation type="submission" date="2015-06" db="UniProtKB">
        <authorList>
            <consortium name="EnsemblPlants"/>
        </authorList>
    </citation>
    <scope>IDENTIFICATION</scope>
</reference>
<dbReference type="PANTHER" id="PTHR46336:SF27">
    <property type="entry name" value="BTB DOMAIN-CONTAINING PROTEIN"/>
    <property type="match status" value="1"/>
</dbReference>
<comment type="pathway">
    <text evidence="2">Protein modification; protein ubiquitination.</text>
</comment>
<name>M8BIP9_AEGTA</name>
<dbReference type="Pfam" id="PF00651">
    <property type="entry name" value="BTB"/>
    <property type="match status" value="1"/>
</dbReference>
<dbReference type="InterPro" id="IPR000210">
    <property type="entry name" value="BTB/POZ_dom"/>
</dbReference>
<dbReference type="Gene3D" id="1.25.40.420">
    <property type="match status" value="1"/>
</dbReference>
<dbReference type="Gene3D" id="3.30.710.10">
    <property type="entry name" value="Potassium Channel Kv1.1, Chain A"/>
    <property type="match status" value="1"/>
</dbReference>
<dbReference type="InterPro" id="IPR045890">
    <property type="entry name" value="POB1-like"/>
</dbReference>
<dbReference type="InterPro" id="IPR011333">
    <property type="entry name" value="SKP1/BTB/POZ_sf"/>
</dbReference>
<evidence type="ECO:0000259" key="5">
    <source>
        <dbReference type="Pfam" id="PF07707"/>
    </source>
</evidence>
<evidence type="ECO:0000256" key="1">
    <source>
        <dbReference type="ARBA" id="ARBA00002668"/>
    </source>
</evidence>